<feature type="compositionally biased region" description="Low complexity" evidence="1">
    <location>
        <begin position="61"/>
        <end position="72"/>
    </location>
</feature>
<gene>
    <name evidence="2" type="ORF">cubi_03343</name>
</gene>
<keyword evidence="3" id="KW-1185">Reference proteome</keyword>
<dbReference type="EMBL" id="LRBP01000021">
    <property type="protein sequence ID" value="OII72607.1"/>
    <property type="molecule type" value="Genomic_DNA"/>
</dbReference>
<protein>
    <submittedName>
        <fullName evidence="2">Uncharacterized protein</fullName>
    </submittedName>
</protein>
<evidence type="ECO:0000313" key="2">
    <source>
        <dbReference type="EMBL" id="OII72607.1"/>
    </source>
</evidence>
<sequence>MANIVVCSECNTKNEYNIPKDTQICRCTTCGLLQYTGVKTQSDKDEQSCRASGKSQDSERSLNSNVLKSNNSEETLDPSLSNSIVEEKKIQNNKKMVLNELREKWKKKKQKYIYEIDDVLDEILDNFSDCSSSNSLFLEN</sequence>
<name>A0A1J4MF34_9CRYT</name>
<evidence type="ECO:0000256" key="1">
    <source>
        <dbReference type="SAM" id="MobiDB-lite"/>
    </source>
</evidence>
<dbReference type="GeneID" id="39980135"/>
<proteinExistence type="predicted"/>
<dbReference type="OrthoDB" id="10411137at2759"/>
<dbReference type="RefSeq" id="XP_028874069.1">
    <property type="nucleotide sequence ID" value="XM_029020356.1"/>
</dbReference>
<accession>A0A1J4MF34</accession>
<dbReference type="VEuPathDB" id="CryptoDB:cubi_03343"/>
<reference evidence="2 3" key="1">
    <citation type="submission" date="2016-10" db="EMBL/GenBank/DDBJ databases">
        <title>Reductive evolution of mitochondrial metabolism and differential evolution of invasion-related proteins in Cryptosporidium.</title>
        <authorList>
            <person name="Liu S."/>
            <person name="Roellig D.M."/>
            <person name="Guo Y."/>
            <person name="Li N."/>
            <person name="Frace M.A."/>
            <person name="Tang K."/>
            <person name="Zhang L."/>
            <person name="Feng Y."/>
            <person name="Xiao L."/>
        </authorList>
    </citation>
    <scope>NUCLEOTIDE SEQUENCE [LARGE SCALE GENOMIC DNA]</scope>
    <source>
        <strain evidence="2">39726</strain>
    </source>
</reference>
<comment type="caution">
    <text evidence="2">The sequence shown here is derived from an EMBL/GenBank/DDBJ whole genome shotgun (WGS) entry which is preliminary data.</text>
</comment>
<organism evidence="2 3">
    <name type="scientific">Cryptosporidium ubiquitum</name>
    <dbReference type="NCBI Taxonomy" id="857276"/>
    <lineage>
        <taxon>Eukaryota</taxon>
        <taxon>Sar</taxon>
        <taxon>Alveolata</taxon>
        <taxon>Apicomplexa</taxon>
        <taxon>Conoidasida</taxon>
        <taxon>Coccidia</taxon>
        <taxon>Eucoccidiorida</taxon>
        <taxon>Eimeriorina</taxon>
        <taxon>Cryptosporidiidae</taxon>
        <taxon>Cryptosporidium</taxon>
    </lineage>
</organism>
<dbReference type="Proteomes" id="UP000186176">
    <property type="component" value="Unassembled WGS sequence"/>
</dbReference>
<dbReference type="AlphaFoldDB" id="A0A1J4MF34"/>
<feature type="region of interest" description="Disordered" evidence="1">
    <location>
        <begin position="42"/>
        <end position="82"/>
    </location>
</feature>
<evidence type="ECO:0000313" key="3">
    <source>
        <dbReference type="Proteomes" id="UP000186176"/>
    </source>
</evidence>